<keyword evidence="2" id="KW-1133">Transmembrane helix</keyword>
<gene>
    <name evidence="3" type="ORF">G3T38_04545</name>
</gene>
<dbReference type="RefSeq" id="WP_163770882.1">
    <property type="nucleotide sequence ID" value="NZ_JAAGXA010000002.1"/>
</dbReference>
<sequence>MTTSSSPTPPDGRDGPGDAGVGGEPDGARLGPVSPAALTAFVVVGLVGGWLLRRLGRSLGFAVPPVSWTQVLLLVLVAAILAGTAWFTRRTVERARADLLAHQAVNRLVLARACALVGALLVGGYVGHAVSWLGSASYVADERLTRSLVAAAAAGAVLAASLLLERACRVPAEPPAP</sequence>
<keyword evidence="2" id="KW-0472">Membrane</keyword>
<feature type="region of interest" description="Disordered" evidence="1">
    <location>
        <begin position="1"/>
        <end position="26"/>
    </location>
</feature>
<evidence type="ECO:0000313" key="3">
    <source>
        <dbReference type="EMBL" id="NEN77541.1"/>
    </source>
</evidence>
<feature type="transmembrane region" description="Helical" evidence="2">
    <location>
        <begin position="109"/>
        <end position="127"/>
    </location>
</feature>
<reference evidence="3 4" key="1">
    <citation type="journal article" date="2014" name="Int. J. Syst. Evol. Microbiol.">
        <title>Nocardioides zeae sp. nov., isolated from the stem of Zea mays.</title>
        <authorList>
            <person name="Glaeser S.P."/>
            <person name="McInroy J.A."/>
            <person name="Busse H.J."/>
            <person name="Kampfer P."/>
        </authorList>
    </citation>
    <scope>NUCLEOTIDE SEQUENCE [LARGE SCALE GENOMIC DNA]</scope>
    <source>
        <strain evidence="3 4">JCM 30728</strain>
    </source>
</reference>
<accession>A0A6P0HG38</accession>
<feature type="transmembrane region" description="Helical" evidence="2">
    <location>
        <begin position="71"/>
        <end position="88"/>
    </location>
</feature>
<evidence type="ECO:0000256" key="1">
    <source>
        <dbReference type="SAM" id="MobiDB-lite"/>
    </source>
</evidence>
<dbReference type="AlphaFoldDB" id="A0A6P0HG38"/>
<proteinExistence type="predicted"/>
<evidence type="ECO:0000256" key="2">
    <source>
        <dbReference type="SAM" id="Phobius"/>
    </source>
</evidence>
<dbReference type="Pfam" id="PF11377">
    <property type="entry name" value="DUF3180"/>
    <property type="match status" value="1"/>
</dbReference>
<feature type="transmembrane region" description="Helical" evidence="2">
    <location>
        <begin position="147"/>
        <end position="164"/>
    </location>
</feature>
<dbReference type="Proteomes" id="UP000468687">
    <property type="component" value="Unassembled WGS sequence"/>
</dbReference>
<comment type="caution">
    <text evidence="3">The sequence shown here is derived from an EMBL/GenBank/DDBJ whole genome shotgun (WGS) entry which is preliminary data.</text>
</comment>
<keyword evidence="2" id="KW-0812">Transmembrane</keyword>
<evidence type="ECO:0000313" key="4">
    <source>
        <dbReference type="Proteomes" id="UP000468687"/>
    </source>
</evidence>
<dbReference type="InterPro" id="IPR021517">
    <property type="entry name" value="DUF3180"/>
</dbReference>
<keyword evidence="4" id="KW-1185">Reference proteome</keyword>
<organism evidence="3 4">
    <name type="scientific">Nocardioides zeae</name>
    <dbReference type="NCBI Taxonomy" id="1457234"/>
    <lineage>
        <taxon>Bacteria</taxon>
        <taxon>Bacillati</taxon>
        <taxon>Actinomycetota</taxon>
        <taxon>Actinomycetes</taxon>
        <taxon>Propionibacteriales</taxon>
        <taxon>Nocardioidaceae</taxon>
        <taxon>Nocardioides</taxon>
    </lineage>
</organism>
<protein>
    <submittedName>
        <fullName evidence="3">DUF3180 domain-containing protein</fullName>
    </submittedName>
</protein>
<dbReference type="EMBL" id="JAAGXA010000002">
    <property type="protein sequence ID" value="NEN77541.1"/>
    <property type="molecule type" value="Genomic_DNA"/>
</dbReference>
<name>A0A6P0HG38_9ACTN</name>
<feature type="transmembrane region" description="Helical" evidence="2">
    <location>
        <begin position="33"/>
        <end position="51"/>
    </location>
</feature>